<dbReference type="Proteomes" id="UP000094065">
    <property type="component" value="Unassembled WGS sequence"/>
</dbReference>
<name>A0A1E3H8N5_9TREE</name>
<dbReference type="RefSeq" id="XP_018988631.1">
    <property type="nucleotide sequence ID" value="XM_019142968.1"/>
</dbReference>
<reference evidence="1 2" key="1">
    <citation type="submission" date="2016-06" db="EMBL/GenBank/DDBJ databases">
        <title>Evolution of pathogenesis and genome organization in the Tremellales.</title>
        <authorList>
            <person name="Cuomo C."/>
            <person name="Litvintseva A."/>
            <person name="Heitman J."/>
            <person name="Chen Y."/>
            <person name="Sun S."/>
            <person name="Springer D."/>
            <person name="Dromer F."/>
            <person name="Young S."/>
            <person name="Zeng Q."/>
            <person name="Chapman S."/>
            <person name="Gujja S."/>
            <person name="Saif S."/>
            <person name="Birren B."/>
        </authorList>
    </citation>
    <scope>NUCLEOTIDE SEQUENCE [LARGE SCALE GENOMIC DNA]</scope>
    <source>
        <strain evidence="1 2">CBS 6039</strain>
    </source>
</reference>
<evidence type="ECO:0000313" key="1">
    <source>
        <dbReference type="EMBL" id="ODN72690.1"/>
    </source>
</evidence>
<accession>A0A1E3H8N5</accession>
<sequence length="71" mass="8303">MSDRELEDLREKLTERIERDGIKGKAVSKEVERRTEEIDWVLRVGQDEDEVGVEKAEENKDENGFVWLGRG</sequence>
<dbReference type="OrthoDB" id="2575467at2759"/>
<evidence type="ECO:0000313" key="2">
    <source>
        <dbReference type="Proteomes" id="UP000094065"/>
    </source>
</evidence>
<proteinExistence type="predicted"/>
<keyword evidence="2" id="KW-1185">Reference proteome</keyword>
<dbReference type="EMBL" id="AWGJ01000014">
    <property type="protein sequence ID" value="ODN72690.1"/>
    <property type="molecule type" value="Genomic_DNA"/>
</dbReference>
<organism evidence="1 2">
    <name type="scientific">Cryptococcus amylolentus CBS 6039</name>
    <dbReference type="NCBI Taxonomy" id="1295533"/>
    <lineage>
        <taxon>Eukaryota</taxon>
        <taxon>Fungi</taxon>
        <taxon>Dikarya</taxon>
        <taxon>Basidiomycota</taxon>
        <taxon>Agaricomycotina</taxon>
        <taxon>Tremellomycetes</taxon>
        <taxon>Tremellales</taxon>
        <taxon>Cryptococcaceae</taxon>
        <taxon>Cryptococcus</taxon>
    </lineage>
</organism>
<protein>
    <submittedName>
        <fullName evidence="1">Uncharacterized protein</fullName>
    </submittedName>
</protein>
<dbReference type="GeneID" id="30159438"/>
<comment type="caution">
    <text evidence="1">The sequence shown here is derived from an EMBL/GenBank/DDBJ whole genome shotgun (WGS) entry which is preliminary data.</text>
</comment>
<gene>
    <name evidence="1" type="ORF">L202_08129</name>
</gene>
<dbReference type="AlphaFoldDB" id="A0A1E3H8N5"/>